<comment type="similarity">
    <text evidence="10">Belongs to the class-I aminoacyl-tRNA synthetase family.</text>
</comment>
<dbReference type="GO" id="GO:0003723">
    <property type="term" value="F:RNA binding"/>
    <property type="evidence" value="ECO:0007669"/>
    <property type="project" value="UniProtKB-KW"/>
</dbReference>
<dbReference type="AlphaFoldDB" id="A0A1G2KZX5"/>
<dbReference type="PROSITE" id="PS50889">
    <property type="entry name" value="S4"/>
    <property type="match status" value="1"/>
</dbReference>
<dbReference type="NCBIfam" id="TIGR00234">
    <property type="entry name" value="tyrS"/>
    <property type="match status" value="2"/>
</dbReference>
<dbReference type="SUPFAM" id="SSF55174">
    <property type="entry name" value="Alpha-L RNA-binding motif"/>
    <property type="match status" value="1"/>
</dbReference>
<dbReference type="SUPFAM" id="SSF52374">
    <property type="entry name" value="Nucleotidylyl transferase"/>
    <property type="match status" value="1"/>
</dbReference>
<dbReference type="CDD" id="cd00165">
    <property type="entry name" value="S4"/>
    <property type="match status" value="1"/>
</dbReference>
<evidence type="ECO:0000256" key="3">
    <source>
        <dbReference type="ARBA" id="ARBA00022741"/>
    </source>
</evidence>
<dbReference type="Proteomes" id="UP000177811">
    <property type="component" value="Unassembled WGS sequence"/>
</dbReference>
<name>A0A1G2KZX5_9BACT</name>
<evidence type="ECO:0000256" key="9">
    <source>
        <dbReference type="PROSITE-ProRule" id="PRU00182"/>
    </source>
</evidence>
<dbReference type="Gene3D" id="3.10.290.10">
    <property type="entry name" value="RNA-binding S4 domain"/>
    <property type="match status" value="1"/>
</dbReference>
<dbReference type="GO" id="GO:0005829">
    <property type="term" value="C:cytosol"/>
    <property type="evidence" value="ECO:0007669"/>
    <property type="project" value="TreeGrafter"/>
</dbReference>
<sequence length="450" mass="50697">MGNKKNGIITDPDAINKILRRGVAVDALPSWGALYGVLTSGKRLRIYTGADPTADTLHLSHAKNFMLLEELRGLGHEVILLVGDFTARIGDPTGRGEARKQLTQKEVKENVKKWLLQIRPLMKFDDKKNPPKVLYNSAWLSRLSFQEALSLASNFTVQQMLERDMFRRRVYGEWRCKKCNYPNAFEQNILDRTAQSQECQKCHQKFLKNEIVSSGDGGNKRPIYLHEFLYPLMQGYDSVAMDVDIELCGRDQTFNALAGRTLMRRLKDKEKYILVANLMENPKTGELMSKSRGTGVFLSASPGEMYGAIMAQPDEMIETLFINCTRIPLEEKDGIMRMGPRNAKARVAREIVKVFYGEKKAQEAEAGFTQLFSRKDYTGDLPEIRVAPGSTVADVVLQTHKVPSRSEARRLAAAGAIKLDEEALSDIAQKMPVRAGAVLRIGKKHIYRVK</sequence>
<evidence type="ECO:0000256" key="4">
    <source>
        <dbReference type="ARBA" id="ARBA00022840"/>
    </source>
</evidence>
<protein>
    <recommendedName>
        <fullName evidence="1 8">Tyrosine--tRNA ligase</fullName>
        <ecNumber evidence="1 8">6.1.1.1</ecNumber>
    </recommendedName>
</protein>
<reference evidence="11 12" key="1">
    <citation type="journal article" date="2016" name="Nat. Commun.">
        <title>Thousands of microbial genomes shed light on interconnected biogeochemical processes in an aquifer system.</title>
        <authorList>
            <person name="Anantharaman K."/>
            <person name="Brown C.T."/>
            <person name="Hug L.A."/>
            <person name="Sharon I."/>
            <person name="Castelle C.J."/>
            <person name="Probst A.J."/>
            <person name="Thomas B.C."/>
            <person name="Singh A."/>
            <person name="Wilkins M.J."/>
            <person name="Karaoz U."/>
            <person name="Brodie E.L."/>
            <person name="Williams K.H."/>
            <person name="Hubbard S.S."/>
            <person name="Banfield J.F."/>
        </authorList>
    </citation>
    <scope>NUCLEOTIDE SEQUENCE [LARGE SCALE GENOMIC DNA]</scope>
</reference>
<dbReference type="PANTHER" id="PTHR11766">
    <property type="entry name" value="TYROSYL-TRNA SYNTHETASE"/>
    <property type="match status" value="1"/>
</dbReference>
<dbReference type="Pfam" id="PF00579">
    <property type="entry name" value="tRNA-synt_1b"/>
    <property type="match status" value="2"/>
</dbReference>
<evidence type="ECO:0000256" key="8">
    <source>
        <dbReference type="NCBIfam" id="TIGR00234"/>
    </source>
</evidence>
<keyword evidence="3 10" id="KW-0547">Nucleotide-binding</keyword>
<dbReference type="GO" id="GO:0004831">
    <property type="term" value="F:tyrosine-tRNA ligase activity"/>
    <property type="evidence" value="ECO:0007669"/>
    <property type="project" value="UniProtKB-UniRule"/>
</dbReference>
<comment type="catalytic activity">
    <reaction evidence="7">
        <text>tRNA(Tyr) + L-tyrosine + ATP = L-tyrosyl-tRNA(Tyr) + AMP + diphosphate + H(+)</text>
        <dbReference type="Rhea" id="RHEA:10220"/>
        <dbReference type="Rhea" id="RHEA-COMP:9706"/>
        <dbReference type="Rhea" id="RHEA-COMP:9707"/>
        <dbReference type="ChEBI" id="CHEBI:15378"/>
        <dbReference type="ChEBI" id="CHEBI:30616"/>
        <dbReference type="ChEBI" id="CHEBI:33019"/>
        <dbReference type="ChEBI" id="CHEBI:58315"/>
        <dbReference type="ChEBI" id="CHEBI:78442"/>
        <dbReference type="ChEBI" id="CHEBI:78536"/>
        <dbReference type="ChEBI" id="CHEBI:456215"/>
        <dbReference type="EC" id="6.1.1.1"/>
    </reaction>
</comment>
<dbReference type="InterPro" id="IPR036986">
    <property type="entry name" value="S4_RNA-bd_sf"/>
</dbReference>
<dbReference type="PANTHER" id="PTHR11766:SF1">
    <property type="entry name" value="TYROSINE--TRNA LIGASE"/>
    <property type="match status" value="1"/>
</dbReference>
<dbReference type="Gene3D" id="1.10.240.10">
    <property type="entry name" value="Tyrosyl-Transfer RNA Synthetase"/>
    <property type="match status" value="1"/>
</dbReference>
<keyword evidence="2 10" id="KW-0436">Ligase</keyword>
<evidence type="ECO:0000256" key="2">
    <source>
        <dbReference type="ARBA" id="ARBA00022598"/>
    </source>
</evidence>
<dbReference type="EMBL" id="MHQL01000002">
    <property type="protein sequence ID" value="OHA04041.1"/>
    <property type="molecule type" value="Genomic_DNA"/>
</dbReference>
<evidence type="ECO:0000313" key="12">
    <source>
        <dbReference type="Proteomes" id="UP000177811"/>
    </source>
</evidence>
<dbReference type="Gene3D" id="3.40.50.620">
    <property type="entry name" value="HUPs"/>
    <property type="match status" value="1"/>
</dbReference>
<dbReference type="InterPro" id="IPR014729">
    <property type="entry name" value="Rossmann-like_a/b/a_fold"/>
</dbReference>
<evidence type="ECO:0000313" key="11">
    <source>
        <dbReference type="EMBL" id="OHA04041.1"/>
    </source>
</evidence>
<evidence type="ECO:0000256" key="7">
    <source>
        <dbReference type="ARBA" id="ARBA00048248"/>
    </source>
</evidence>
<dbReference type="GO" id="GO:0006437">
    <property type="term" value="P:tyrosyl-tRNA aminoacylation"/>
    <property type="evidence" value="ECO:0007669"/>
    <property type="project" value="UniProtKB-UniRule"/>
</dbReference>
<evidence type="ECO:0000256" key="1">
    <source>
        <dbReference type="ARBA" id="ARBA00013160"/>
    </source>
</evidence>
<comment type="caution">
    <text evidence="11">The sequence shown here is derived from an EMBL/GenBank/DDBJ whole genome shotgun (WGS) entry which is preliminary data.</text>
</comment>
<proteinExistence type="inferred from homology"/>
<dbReference type="InterPro" id="IPR002305">
    <property type="entry name" value="aa-tRNA-synth_Ic"/>
</dbReference>
<dbReference type="InterPro" id="IPR002307">
    <property type="entry name" value="Tyr-tRNA-ligase"/>
</dbReference>
<dbReference type="GO" id="GO:0005524">
    <property type="term" value="F:ATP binding"/>
    <property type="evidence" value="ECO:0007669"/>
    <property type="project" value="UniProtKB-KW"/>
</dbReference>
<dbReference type="EC" id="6.1.1.1" evidence="1 8"/>
<keyword evidence="5 10" id="KW-0648">Protein biosynthesis</keyword>
<gene>
    <name evidence="11" type="ORF">A3C16_04245</name>
</gene>
<keyword evidence="4 10" id="KW-0067">ATP-binding</keyword>
<evidence type="ECO:0000256" key="6">
    <source>
        <dbReference type="ARBA" id="ARBA00023146"/>
    </source>
</evidence>
<keyword evidence="9" id="KW-0694">RNA-binding</keyword>
<keyword evidence="6 10" id="KW-0030">Aminoacyl-tRNA synthetase</keyword>
<organism evidence="11 12">
    <name type="scientific">Candidatus Sungbacteria bacterium RIFCSPHIGHO2_02_FULL_51_29</name>
    <dbReference type="NCBI Taxonomy" id="1802273"/>
    <lineage>
        <taxon>Bacteria</taxon>
        <taxon>Candidatus Sungiibacteriota</taxon>
    </lineage>
</organism>
<accession>A0A1G2KZX5</accession>
<evidence type="ECO:0000256" key="10">
    <source>
        <dbReference type="RuleBase" id="RU363036"/>
    </source>
</evidence>
<dbReference type="InterPro" id="IPR024088">
    <property type="entry name" value="Tyr-tRNA-ligase_bac-type"/>
</dbReference>
<evidence type="ECO:0000256" key="5">
    <source>
        <dbReference type="ARBA" id="ARBA00022917"/>
    </source>
</evidence>